<evidence type="ECO:0000313" key="4">
    <source>
        <dbReference type="EMBL" id="OJZ83725.1"/>
    </source>
</evidence>
<dbReference type="Gene3D" id="1.10.510.10">
    <property type="entry name" value="Transferase(Phosphotransferase) domain 1"/>
    <property type="match status" value="1"/>
</dbReference>
<evidence type="ECO:0000256" key="1">
    <source>
        <dbReference type="ARBA" id="ARBA00022741"/>
    </source>
</evidence>
<evidence type="ECO:0000256" key="2">
    <source>
        <dbReference type="ARBA" id="ARBA00022840"/>
    </source>
</evidence>
<evidence type="ECO:0000313" key="5">
    <source>
        <dbReference type="Proteomes" id="UP000184063"/>
    </source>
</evidence>
<dbReference type="SUPFAM" id="SSF56112">
    <property type="entry name" value="Protein kinase-like (PK-like)"/>
    <property type="match status" value="1"/>
</dbReference>
<keyword evidence="1" id="KW-0547">Nucleotide-binding</keyword>
<proteinExistence type="predicted"/>
<dbReference type="GO" id="GO:0005886">
    <property type="term" value="C:plasma membrane"/>
    <property type="evidence" value="ECO:0007669"/>
    <property type="project" value="TreeGrafter"/>
</dbReference>
<dbReference type="PANTHER" id="PTHR27001:SF931">
    <property type="entry name" value="OS11G0664100 PROTEIN"/>
    <property type="match status" value="1"/>
</dbReference>
<dbReference type="GO" id="GO:0004672">
    <property type="term" value="F:protein kinase activity"/>
    <property type="evidence" value="ECO:0007669"/>
    <property type="project" value="InterPro"/>
</dbReference>
<keyword evidence="2" id="KW-0067">ATP-binding</keyword>
<dbReference type="PROSITE" id="PS50011">
    <property type="entry name" value="PROTEIN_KINASE_DOM"/>
    <property type="match status" value="1"/>
</dbReference>
<dbReference type="OrthoDB" id="1668230at2759"/>
<protein>
    <recommendedName>
        <fullName evidence="3">Protein kinase domain-containing protein</fullName>
    </recommendedName>
</protein>
<dbReference type="Proteomes" id="UP000184063">
    <property type="component" value="Unassembled WGS sequence"/>
</dbReference>
<dbReference type="InterPro" id="IPR011009">
    <property type="entry name" value="Kinase-like_dom_sf"/>
</dbReference>
<sequence>MLTTLRLLWSPLDTVFKFVYYFLPSWKPGEVDIEEMNSSSSSSARMWLLDMKFSPHPPNVEVRIAPPGVSQIIGCSGQHFIGLFNKSTVLMYPYIPGDRVGIEVEAGLLNLVGSHPWIIASRGLNEHGLVLQYARNGNVCDRFTSGHDISFDQRLRWCRQAAEAVKYIHQKRVIHCDINVRDLLRDDKFDVLLADFQGVLKWGSRESSKAYMPRVHGDILNAKTDIFALGSLFYHIMMGHEPFPELNDWEHDEEI</sequence>
<dbReference type="PANTHER" id="PTHR27001">
    <property type="entry name" value="OS01G0253100 PROTEIN"/>
    <property type="match status" value="1"/>
</dbReference>
<dbReference type="Pfam" id="PF00069">
    <property type="entry name" value="Pkinase"/>
    <property type="match status" value="1"/>
</dbReference>
<name>A0A1M3TAG8_ASPLC</name>
<accession>A0A1M3TAG8</accession>
<reference evidence="5" key="1">
    <citation type="journal article" date="2017" name="Genome Biol.">
        <title>Comparative genomics reveals high biological diversity and specific adaptations in the industrially and medically important fungal genus Aspergillus.</title>
        <authorList>
            <person name="de Vries R.P."/>
            <person name="Riley R."/>
            <person name="Wiebenga A."/>
            <person name="Aguilar-Osorio G."/>
            <person name="Amillis S."/>
            <person name="Uchima C.A."/>
            <person name="Anderluh G."/>
            <person name="Asadollahi M."/>
            <person name="Askin M."/>
            <person name="Barry K."/>
            <person name="Battaglia E."/>
            <person name="Bayram O."/>
            <person name="Benocci T."/>
            <person name="Braus-Stromeyer S.A."/>
            <person name="Caldana C."/>
            <person name="Canovas D."/>
            <person name="Cerqueira G.C."/>
            <person name="Chen F."/>
            <person name="Chen W."/>
            <person name="Choi C."/>
            <person name="Clum A."/>
            <person name="Dos Santos R.A."/>
            <person name="Damasio A.R."/>
            <person name="Diallinas G."/>
            <person name="Emri T."/>
            <person name="Fekete E."/>
            <person name="Flipphi M."/>
            <person name="Freyberg S."/>
            <person name="Gallo A."/>
            <person name="Gournas C."/>
            <person name="Habgood R."/>
            <person name="Hainaut M."/>
            <person name="Harispe M.L."/>
            <person name="Henrissat B."/>
            <person name="Hilden K.S."/>
            <person name="Hope R."/>
            <person name="Hossain A."/>
            <person name="Karabika E."/>
            <person name="Karaffa L."/>
            <person name="Karanyi Z."/>
            <person name="Krasevec N."/>
            <person name="Kuo A."/>
            <person name="Kusch H."/>
            <person name="LaButti K."/>
            <person name="Lagendijk E.L."/>
            <person name="Lapidus A."/>
            <person name="Levasseur A."/>
            <person name="Lindquist E."/>
            <person name="Lipzen A."/>
            <person name="Logrieco A.F."/>
            <person name="MacCabe A."/>
            <person name="Maekelae M.R."/>
            <person name="Malavazi I."/>
            <person name="Melin P."/>
            <person name="Meyer V."/>
            <person name="Mielnichuk N."/>
            <person name="Miskei M."/>
            <person name="Molnar A.P."/>
            <person name="Mule G."/>
            <person name="Ngan C.Y."/>
            <person name="Orejas M."/>
            <person name="Orosz E."/>
            <person name="Ouedraogo J.P."/>
            <person name="Overkamp K.M."/>
            <person name="Park H.-S."/>
            <person name="Perrone G."/>
            <person name="Piumi F."/>
            <person name="Punt P.J."/>
            <person name="Ram A.F."/>
            <person name="Ramon A."/>
            <person name="Rauscher S."/>
            <person name="Record E."/>
            <person name="Riano-Pachon D.M."/>
            <person name="Robert V."/>
            <person name="Roehrig J."/>
            <person name="Ruller R."/>
            <person name="Salamov A."/>
            <person name="Salih N.S."/>
            <person name="Samson R.A."/>
            <person name="Sandor E."/>
            <person name="Sanguinetti M."/>
            <person name="Schuetze T."/>
            <person name="Sepcic K."/>
            <person name="Shelest E."/>
            <person name="Sherlock G."/>
            <person name="Sophianopoulou V."/>
            <person name="Squina F.M."/>
            <person name="Sun H."/>
            <person name="Susca A."/>
            <person name="Todd R.B."/>
            <person name="Tsang A."/>
            <person name="Unkles S.E."/>
            <person name="van de Wiele N."/>
            <person name="van Rossen-Uffink D."/>
            <person name="Oliveira J.V."/>
            <person name="Vesth T.C."/>
            <person name="Visser J."/>
            <person name="Yu J.-H."/>
            <person name="Zhou M."/>
            <person name="Andersen M.R."/>
            <person name="Archer D.B."/>
            <person name="Baker S.E."/>
            <person name="Benoit I."/>
            <person name="Brakhage A.A."/>
            <person name="Braus G.H."/>
            <person name="Fischer R."/>
            <person name="Frisvad J.C."/>
            <person name="Goldman G.H."/>
            <person name="Houbraken J."/>
            <person name="Oakley B."/>
            <person name="Pocsi I."/>
            <person name="Scazzocchio C."/>
            <person name="Seiboth B."/>
            <person name="vanKuyk P.A."/>
            <person name="Wortman J."/>
            <person name="Dyer P.S."/>
            <person name="Grigoriev I.V."/>
        </authorList>
    </citation>
    <scope>NUCLEOTIDE SEQUENCE [LARGE SCALE GENOMIC DNA]</scope>
    <source>
        <strain evidence="5">CBS 106.47</strain>
    </source>
</reference>
<dbReference type="SMART" id="SM00220">
    <property type="entry name" value="S_TKc"/>
    <property type="match status" value="1"/>
</dbReference>
<gene>
    <name evidence="4" type="ORF">ASPFODRAFT_698056</name>
</gene>
<dbReference type="VEuPathDB" id="FungiDB:ASPFODRAFT_698056"/>
<dbReference type="InterPro" id="IPR000719">
    <property type="entry name" value="Prot_kinase_dom"/>
</dbReference>
<dbReference type="GO" id="GO:0005524">
    <property type="term" value="F:ATP binding"/>
    <property type="evidence" value="ECO:0007669"/>
    <property type="project" value="UniProtKB-KW"/>
</dbReference>
<dbReference type="EMBL" id="KV878245">
    <property type="protein sequence ID" value="OJZ83725.1"/>
    <property type="molecule type" value="Genomic_DNA"/>
</dbReference>
<dbReference type="AlphaFoldDB" id="A0A1M3TAG8"/>
<feature type="domain" description="Protein kinase" evidence="3">
    <location>
        <begin position="58"/>
        <end position="255"/>
    </location>
</feature>
<organism evidence="4 5">
    <name type="scientific">Aspergillus luchuensis (strain CBS 106.47)</name>
    <dbReference type="NCBI Taxonomy" id="1137211"/>
    <lineage>
        <taxon>Eukaryota</taxon>
        <taxon>Fungi</taxon>
        <taxon>Dikarya</taxon>
        <taxon>Ascomycota</taxon>
        <taxon>Pezizomycotina</taxon>
        <taxon>Eurotiomycetes</taxon>
        <taxon>Eurotiomycetidae</taxon>
        <taxon>Eurotiales</taxon>
        <taxon>Aspergillaceae</taxon>
        <taxon>Aspergillus</taxon>
        <taxon>Aspergillus subgen. Circumdati</taxon>
    </lineage>
</organism>
<evidence type="ECO:0000259" key="3">
    <source>
        <dbReference type="PROSITE" id="PS50011"/>
    </source>
</evidence>